<sequence length="388" mass="45127">MNKSILIIKASSQYGALRLFCDEMSQGFIDEACNITVFDLLSNSEILLLDELKKNYDIVVNFNGQLNSKADFADIINETTSILVSLYVDHPMYHLSKINNHINRSISLYVCNSHLQCIKINKGECERDYFLPHGGVSYQYDAIETLDDFKKRSDVLLFLGTYYDMRVVDERRFHEKDYINNICKKLLMFLDAGYNFEYAFAQITTKYNIGNDAMHLLYNYAFEKVYIYSRYKVRRSVLTTLLDHGLEIKAYGNGEGWKELQNKYSNLDYNPCLSMLDSLDAMKNHKYTLNDCSFFPDGSHERPFNTLLNGGLPISYESSYFKKTFPSDAVLYFNNKSLKSLPTKIEVLMNKPELAYHMMKNGFNIAKNHTWKNRAKDILKIVEIHLKK</sequence>
<dbReference type="AlphaFoldDB" id="A0A4R6DW31"/>
<dbReference type="EMBL" id="SNVX01000023">
    <property type="protein sequence ID" value="TDN49475.1"/>
    <property type="molecule type" value="Genomic_DNA"/>
</dbReference>
<dbReference type="Proteomes" id="UP000295530">
    <property type="component" value="Unassembled WGS sequence"/>
</dbReference>
<feature type="domain" description="Spore protein YkvP/CgeB glycosyl transferase-like" evidence="1">
    <location>
        <begin position="244"/>
        <end position="379"/>
    </location>
</feature>
<dbReference type="GO" id="GO:0016740">
    <property type="term" value="F:transferase activity"/>
    <property type="evidence" value="ECO:0007669"/>
    <property type="project" value="UniProtKB-KW"/>
</dbReference>
<keyword evidence="2" id="KW-0808">Transferase</keyword>
<gene>
    <name evidence="2" type="ORF">EC847_1232</name>
</gene>
<dbReference type="Pfam" id="PF13524">
    <property type="entry name" value="Glyco_trans_1_2"/>
    <property type="match status" value="1"/>
</dbReference>
<evidence type="ECO:0000313" key="2">
    <source>
        <dbReference type="EMBL" id="TDN49475.1"/>
    </source>
</evidence>
<keyword evidence="3" id="KW-1185">Reference proteome</keyword>
<name>A0A4R6DW31_SCAGO</name>
<protein>
    <submittedName>
        <fullName evidence="2">Glycosyl transferase family 1</fullName>
    </submittedName>
</protein>
<comment type="caution">
    <text evidence="2">The sequence shown here is derived from an EMBL/GenBank/DDBJ whole genome shotgun (WGS) entry which is preliminary data.</text>
</comment>
<accession>A0A4R6DW31</accession>
<dbReference type="InterPro" id="IPR055259">
    <property type="entry name" value="YkvP/CgeB_Glyco_trans-like"/>
</dbReference>
<evidence type="ECO:0000313" key="3">
    <source>
        <dbReference type="Proteomes" id="UP000295530"/>
    </source>
</evidence>
<evidence type="ECO:0000259" key="1">
    <source>
        <dbReference type="Pfam" id="PF13524"/>
    </source>
</evidence>
<dbReference type="OrthoDB" id="9802525at2"/>
<dbReference type="RefSeq" id="WP_133462260.1">
    <property type="nucleotide sequence ID" value="NZ_SNVX01000023.1"/>
</dbReference>
<reference evidence="2 3" key="1">
    <citation type="submission" date="2019-03" db="EMBL/GenBank/DDBJ databases">
        <title>Genomic analyses of the natural microbiome of Caenorhabditis elegans.</title>
        <authorList>
            <person name="Samuel B."/>
        </authorList>
    </citation>
    <scope>NUCLEOTIDE SEQUENCE [LARGE SCALE GENOMIC DNA]</scope>
    <source>
        <strain evidence="2 3">BIGb0156</strain>
    </source>
</reference>
<organism evidence="2 3">
    <name type="scientific">Scandinavium goeteborgense</name>
    <dbReference type="NCBI Taxonomy" id="1851514"/>
    <lineage>
        <taxon>Bacteria</taxon>
        <taxon>Pseudomonadati</taxon>
        <taxon>Pseudomonadota</taxon>
        <taxon>Gammaproteobacteria</taxon>
        <taxon>Enterobacterales</taxon>
        <taxon>Enterobacteriaceae</taxon>
        <taxon>Scandinavium</taxon>
    </lineage>
</organism>
<proteinExistence type="predicted"/>